<organism evidence="2 3">
    <name type="scientific">Reticulomyxa filosa</name>
    <dbReference type="NCBI Taxonomy" id="46433"/>
    <lineage>
        <taxon>Eukaryota</taxon>
        <taxon>Sar</taxon>
        <taxon>Rhizaria</taxon>
        <taxon>Retaria</taxon>
        <taxon>Foraminifera</taxon>
        <taxon>Monothalamids</taxon>
        <taxon>Reticulomyxidae</taxon>
        <taxon>Reticulomyxa</taxon>
    </lineage>
</organism>
<gene>
    <name evidence="2" type="ORF">RFI_24247</name>
</gene>
<dbReference type="AlphaFoldDB" id="X6MHH3"/>
<feature type="compositionally biased region" description="Basic and acidic residues" evidence="1">
    <location>
        <begin position="261"/>
        <end position="276"/>
    </location>
</feature>
<sequence>MYTYSVRQWVNFLWEEDFPCNSQARQHLNSLISKLLTASNGNLLFKDIFQATQLLLSSYRKQYLHERQIHQQEEDAQYLTANHSSFSFAPISPAPLWSERKMLSPTSSNTELIDMKSVDCNLHWNEGEISREARKKFEMLLQSKQASMNRYRSNYRIGHSCILQMCENDYDLLLTRRQSDSHSETKPGLDHPSDHVGGGTVLAHLSRDGSNSSLTTRHTYQTETTNTSAVSHPSQDTSTDNSSRTFKKKHKKAKLFGSRPVRGDNHQKDKDKEDEKESSHLALQILEQECRVIAELSFYYLV</sequence>
<dbReference type="EMBL" id="ASPP01020804">
    <property type="protein sequence ID" value="ETO13126.1"/>
    <property type="molecule type" value="Genomic_DNA"/>
</dbReference>
<keyword evidence="3" id="KW-1185">Reference proteome</keyword>
<feature type="compositionally biased region" description="Polar residues" evidence="1">
    <location>
        <begin position="208"/>
        <end position="244"/>
    </location>
</feature>
<accession>X6MHH3</accession>
<feature type="compositionally biased region" description="Basic and acidic residues" evidence="1">
    <location>
        <begin position="178"/>
        <end position="194"/>
    </location>
</feature>
<dbReference type="Proteomes" id="UP000023152">
    <property type="component" value="Unassembled WGS sequence"/>
</dbReference>
<protein>
    <submittedName>
        <fullName evidence="2">Uncharacterized protein</fullName>
    </submittedName>
</protein>
<feature type="region of interest" description="Disordered" evidence="1">
    <location>
        <begin position="178"/>
        <end position="276"/>
    </location>
</feature>
<proteinExistence type="predicted"/>
<evidence type="ECO:0000313" key="2">
    <source>
        <dbReference type="EMBL" id="ETO13126.1"/>
    </source>
</evidence>
<feature type="compositionally biased region" description="Basic residues" evidence="1">
    <location>
        <begin position="245"/>
        <end position="254"/>
    </location>
</feature>
<evidence type="ECO:0000256" key="1">
    <source>
        <dbReference type="SAM" id="MobiDB-lite"/>
    </source>
</evidence>
<comment type="caution">
    <text evidence="2">The sequence shown here is derived from an EMBL/GenBank/DDBJ whole genome shotgun (WGS) entry which is preliminary data.</text>
</comment>
<reference evidence="2 3" key="1">
    <citation type="journal article" date="2013" name="Curr. Biol.">
        <title>The Genome of the Foraminiferan Reticulomyxa filosa.</title>
        <authorList>
            <person name="Glockner G."/>
            <person name="Hulsmann N."/>
            <person name="Schleicher M."/>
            <person name="Noegel A.A."/>
            <person name="Eichinger L."/>
            <person name="Gallinger C."/>
            <person name="Pawlowski J."/>
            <person name="Sierra R."/>
            <person name="Euteneuer U."/>
            <person name="Pillet L."/>
            <person name="Moustafa A."/>
            <person name="Platzer M."/>
            <person name="Groth M."/>
            <person name="Szafranski K."/>
            <person name="Schliwa M."/>
        </authorList>
    </citation>
    <scope>NUCLEOTIDE SEQUENCE [LARGE SCALE GENOMIC DNA]</scope>
</reference>
<name>X6MHH3_RETFI</name>
<evidence type="ECO:0000313" key="3">
    <source>
        <dbReference type="Proteomes" id="UP000023152"/>
    </source>
</evidence>